<accession>A0AC35TV92</accession>
<organism evidence="1 2">
    <name type="scientific">Rhabditophanes sp. KR3021</name>
    <dbReference type="NCBI Taxonomy" id="114890"/>
    <lineage>
        <taxon>Eukaryota</taxon>
        <taxon>Metazoa</taxon>
        <taxon>Ecdysozoa</taxon>
        <taxon>Nematoda</taxon>
        <taxon>Chromadorea</taxon>
        <taxon>Rhabditida</taxon>
        <taxon>Tylenchina</taxon>
        <taxon>Panagrolaimomorpha</taxon>
        <taxon>Strongyloidoidea</taxon>
        <taxon>Alloionematidae</taxon>
        <taxon>Rhabditophanes</taxon>
    </lineage>
</organism>
<reference evidence="2" key="1">
    <citation type="submission" date="2016-11" db="UniProtKB">
        <authorList>
            <consortium name="WormBaseParasite"/>
        </authorList>
    </citation>
    <scope>IDENTIFICATION</scope>
    <source>
        <strain evidence="2">KR3021</strain>
    </source>
</reference>
<dbReference type="Proteomes" id="UP000095286">
    <property type="component" value="Unplaced"/>
</dbReference>
<sequence>MNNFINGNVLIIHIGKTMLETSILNLESNDYTFLGNKFDSSVSGTKIDDYLVKYAVDSLKSKKTQLNIPEYYMKDLRIECERVKKMLDIAPYGNVLVEKYRVKISLLVLNNLCKEMYATIIRTIEEVLSEASLTKNEISKIFLIGNSTKASEIKRIVNEYFESKQVIQEIDPDQMAVKGAAIFSSDPFDINEQLIEKSAVNIVNLSVEEIEKAKHTFEIDFFKSEDFKKATDFKRELWYCLENVMDALNNKSTRINFDLYYFPEAYQDIKKTFRWADEKMSTLTYKEVSEKRKGIKKVVFSILEKADTFGSYYFPDLDETLL</sequence>
<name>A0AC35TV92_9BILA</name>
<evidence type="ECO:0000313" key="1">
    <source>
        <dbReference type="Proteomes" id="UP000095286"/>
    </source>
</evidence>
<evidence type="ECO:0000313" key="2">
    <source>
        <dbReference type="WBParaSite" id="RSKR_0000459400.1"/>
    </source>
</evidence>
<dbReference type="WBParaSite" id="RSKR_0000459400.1">
    <property type="protein sequence ID" value="RSKR_0000459400.1"/>
    <property type="gene ID" value="RSKR_0000459400"/>
</dbReference>
<protein>
    <submittedName>
        <fullName evidence="2">FtsA domain-containing protein</fullName>
    </submittedName>
</protein>
<proteinExistence type="predicted"/>